<feature type="transmembrane region" description="Helical" evidence="4">
    <location>
        <begin position="364"/>
        <end position="384"/>
    </location>
</feature>
<dbReference type="PANTHER" id="PTHR23521">
    <property type="entry name" value="TRANSPORTER MFS SUPERFAMILY"/>
    <property type="match status" value="1"/>
</dbReference>
<organism evidence="6 7">
    <name type="scientific">Phaeodactylibacter xiamenensis</name>
    <dbReference type="NCBI Taxonomy" id="1524460"/>
    <lineage>
        <taxon>Bacteria</taxon>
        <taxon>Pseudomonadati</taxon>
        <taxon>Bacteroidota</taxon>
        <taxon>Saprospiria</taxon>
        <taxon>Saprospirales</taxon>
        <taxon>Haliscomenobacteraceae</taxon>
        <taxon>Phaeodactylibacter</taxon>
    </lineage>
</organism>
<dbReference type="RefSeq" id="WP_044223546.1">
    <property type="nucleotide sequence ID" value="NZ_JBKAGJ010000008.1"/>
</dbReference>
<dbReference type="OrthoDB" id="9781976at2"/>
<keyword evidence="2 4" id="KW-1133">Transmembrane helix</keyword>
<dbReference type="InterPro" id="IPR011701">
    <property type="entry name" value="MFS"/>
</dbReference>
<dbReference type="PROSITE" id="PS50850">
    <property type="entry name" value="MFS"/>
    <property type="match status" value="1"/>
</dbReference>
<keyword evidence="7" id="KW-1185">Reference proteome</keyword>
<feature type="transmembrane region" description="Helical" evidence="4">
    <location>
        <begin position="216"/>
        <end position="239"/>
    </location>
</feature>
<evidence type="ECO:0000256" key="1">
    <source>
        <dbReference type="ARBA" id="ARBA00022692"/>
    </source>
</evidence>
<dbReference type="GO" id="GO:0005886">
    <property type="term" value="C:plasma membrane"/>
    <property type="evidence" value="ECO:0007669"/>
    <property type="project" value="TreeGrafter"/>
</dbReference>
<dbReference type="STRING" id="1524460.IX84_18085"/>
<dbReference type="Pfam" id="PF07690">
    <property type="entry name" value="MFS_1"/>
    <property type="match status" value="1"/>
</dbReference>
<feature type="transmembrane region" description="Helical" evidence="4">
    <location>
        <begin position="304"/>
        <end position="327"/>
    </location>
</feature>
<dbReference type="InterPro" id="IPR020846">
    <property type="entry name" value="MFS_dom"/>
</dbReference>
<sequence>MTNQLTPPQYTLPVIIFAQFTGTSLWFAGNAVLPDLQMAYGLPGGALGGLTSAVQLGFIAGTLLYAILMLADRFSPSRVFLFSAMLGALFNLGIGVVTEGYASILALRFLTGLFLAGIYPVGMKIAADWYAADLGKALGYLVGALVLGTAFPHLLRFTAAEVPWQRVMQGTSFLAVMGGLLIWWLIPDGPYLRSGTAFKPAAIFAIFRIPDFRAAALGYFGHMWELYAFWAFVPVILLARFPELLPASTALVAFGVIGMGALGCILGGYWSLRTGSAKVAYAMLLISGLLCLASPLLFQLPGWAFTALLFLWGFAVVGDSPQFSTLVARNAPPESRGSALTIVNSIGFAVTIFSIQGLTFLSQYWGISSSLWILFLGPALGLTATRRLFRLA</sequence>
<comment type="caution">
    <text evidence="6">The sequence shown here is derived from an EMBL/GenBank/DDBJ whole genome shotgun (WGS) entry which is preliminary data.</text>
</comment>
<feature type="transmembrane region" description="Helical" evidence="4">
    <location>
        <begin position="339"/>
        <end position="358"/>
    </location>
</feature>
<feature type="transmembrane region" description="Helical" evidence="4">
    <location>
        <begin position="251"/>
        <end position="272"/>
    </location>
</feature>
<evidence type="ECO:0000256" key="3">
    <source>
        <dbReference type="ARBA" id="ARBA00023136"/>
    </source>
</evidence>
<feature type="domain" description="Major facilitator superfamily (MFS) profile" evidence="5">
    <location>
        <begin position="1"/>
        <end position="392"/>
    </location>
</feature>
<proteinExistence type="predicted"/>
<evidence type="ECO:0000259" key="5">
    <source>
        <dbReference type="PROSITE" id="PS50850"/>
    </source>
</evidence>
<feature type="transmembrane region" description="Helical" evidence="4">
    <location>
        <begin position="279"/>
        <end position="298"/>
    </location>
</feature>
<dbReference type="AlphaFoldDB" id="A0A098S570"/>
<dbReference type="Gene3D" id="1.20.1250.20">
    <property type="entry name" value="MFS general substrate transporter like domains"/>
    <property type="match status" value="1"/>
</dbReference>
<dbReference type="InterPro" id="IPR036259">
    <property type="entry name" value="MFS_trans_sf"/>
</dbReference>
<dbReference type="GO" id="GO:0022857">
    <property type="term" value="F:transmembrane transporter activity"/>
    <property type="evidence" value="ECO:0007669"/>
    <property type="project" value="InterPro"/>
</dbReference>
<feature type="transmembrane region" description="Helical" evidence="4">
    <location>
        <begin position="12"/>
        <end position="33"/>
    </location>
</feature>
<keyword evidence="1 4" id="KW-0812">Transmembrane</keyword>
<feature type="transmembrane region" description="Helical" evidence="4">
    <location>
        <begin position="109"/>
        <end position="131"/>
    </location>
</feature>
<feature type="transmembrane region" description="Helical" evidence="4">
    <location>
        <begin position="79"/>
        <end position="97"/>
    </location>
</feature>
<reference evidence="6 7" key="1">
    <citation type="journal article" date="2014" name="Int. J. Syst. Evol. Microbiol.">
        <title>Phaeodactylibacter xiamenensis gen. nov., sp. nov., a member of the family Saprospiraceae isolated from the marine alga Phaeodactylum tricornutum.</title>
        <authorList>
            <person name="Chen Z.Jr."/>
            <person name="Lei X."/>
            <person name="Lai Q."/>
            <person name="Li Y."/>
            <person name="Zhang B."/>
            <person name="Zhang J."/>
            <person name="Zhang H."/>
            <person name="Yang L."/>
            <person name="Zheng W."/>
            <person name="Tian Y."/>
            <person name="Yu Z."/>
            <person name="Xu H.Jr."/>
            <person name="Zheng T."/>
        </authorList>
    </citation>
    <scope>NUCLEOTIDE SEQUENCE [LARGE SCALE GENOMIC DNA]</scope>
    <source>
        <strain evidence="6 7">KD52</strain>
    </source>
</reference>
<keyword evidence="3 4" id="KW-0472">Membrane</keyword>
<evidence type="ECO:0000256" key="2">
    <source>
        <dbReference type="ARBA" id="ARBA00022989"/>
    </source>
</evidence>
<dbReference type="SUPFAM" id="SSF103473">
    <property type="entry name" value="MFS general substrate transporter"/>
    <property type="match status" value="1"/>
</dbReference>
<feature type="transmembrane region" description="Helical" evidence="4">
    <location>
        <begin position="167"/>
        <end position="186"/>
    </location>
</feature>
<accession>A0A098S570</accession>
<feature type="transmembrane region" description="Helical" evidence="4">
    <location>
        <begin position="137"/>
        <end position="155"/>
    </location>
</feature>
<dbReference type="EMBL" id="JPOS01000039">
    <property type="protein sequence ID" value="KGE86953.1"/>
    <property type="molecule type" value="Genomic_DNA"/>
</dbReference>
<evidence type="ECO:0000256" key="4">
    <source>
        <dbReference type="SAM" id="Phobius"/>
    </source>
</evidence>
<feature type="transmembrane region" description="Helical" evidence="4">
    <location>
        <begin position="45"/>
        <end position="67"/>
    </location>
</feature>
<evidence type="ECO:0000313" key="6">
    <source>
        <dbReference type="EMBL" id="KGE86953.1"/>
    </source>
</evidence>
<gene>
    <name evidence="6" type="ORF">IX84_18085</name>
</gene>
<dbReference type="PANTHER" id="PTHR23521:SF3">
    <property type="entry name" value="MFS TRANSPORTER"/>
    <property type="match status" value="1"/>
</dbReference>
<dbReference type="Proteomes" id="UP000029736">
    <property type="component" value="Unassembled WGS sequence"/>
</dbReference>
<protein>
    <submittedName>
        <fullName evidence="6">MFS transporter</fullName>
    </submittedName>
</protein>
<evidence type="ECO:0000313" key="7">
    <source>
        <dbReference type="Proteomes" id="UP000029736"/>
    </source>
</evidence>
<name>A0A098S570_9BACT</name>